<evidence type="ECO:0000313" key="1">
    <source>
        <dbReference type="EMBL" id="NYT52170.1"/>
    </source>
</evidence>
<dbReference type="EMBL" id="JACCHU010000001">
    <property type="protein sequence ID" value="NYT52170.1"/>
    <property type="molecule type" value="Genomic_DNA"/>
</dbReference>
<organism evidence="1 2">
    <name type="scientific">Candidatus Vesicomyosocius endoextente</name>
    <dbReference type="NCBI Taxonomy" id="2738853"/>
    <lineage>
        <taxon>Bacteria</taxon>
        <taxon>Pseudomonadati</taxon>
        <taxon>Pseudomonadota</taxon>
        <taxon>Gammaproteobacteria</taxon>
        <taxon>Candidatus Pseudothioglobaceae</taxon>
        <taxon>Candidatus Vesicomyidisocius</taxon>
    </lineage>
</organism>
<dbReference type="GO" id="GO:0015562">
    <property type="term" value="F:efflux transmembrane transporter activity"/>
    <property type="evidence" value="ECO:0007669"/>
    <property type="project" value="InterPro"/>
</dbReference>
<proteinExistence type="predicted"/>
<accession>A0A853GBD3</accession>
<gene>
    <name evidence="1" type="ORF">H0A74_01090</name>
</gene>
<dbReference type="PANTHER" id="PTHR30203">
    <property type="entry name" value="OUTER MEMBRANE CATION EFFLUX PROTEIN"/>
    <property type="match status" value="1"/>
</dbReference>
<name>A0A853GBD3_9GAMM</name>
<dbReference type="PANTHER" id="PTHR30203:SF30">
    <property type="entry name" value="OUTER MEMBRANE PROTEIN-RELATED"/>
    <property type="match status" value="1"/>
</dbReference>
<comment type="caution">
    <text evidence="1">The sequence shown here is derived from an EMBL/GenBank/DDBJ whole genome shotgun (WGS) entry which is preliminary data.</text>
</comment>
<protein>
    <submittedName>
        <fullName evidence="1">TolC family protein</fullName>
    </submittedName>
</protein>
<reference evidence="1 2" key="1">
    <citation type="submission" date="2020-05" db="EMBL/GenBank/DDBJ databases">
        <title>Horizontal transmission and recombination maintain forever young bacterial symbiont genomes.</title>
        <authorList>
            <person name="Russell S.L."/>
            <person name="Pepper-Tunick E."/>
            <person name="Svedberg J."/>
            <person name="Byrne A."/>
            <person name="Ruelas Castillo J."/>
            <person name="Vollmers C."/>
            <person name="Beinart R.A."/>
            <person name="Corbett-Detig R."/>
        </authorList>
    </citation>
    <scope>NUCLEOTIDE SEQUENCE [LARGE SCALE GENOMIC DNA]</scope>
    <source>
        <strain evidence="1">Monterey_2004</strain>
    </source>
</reference>
<dbReference type="AlphaFoldDB" id="A0A853GBD3"/>
<dbReference type="Gene3D" id="1.20.1600.10">
    <property type="entry name" value="Outer membrane efflux proteins (OEP)"/>
    <property type="match status" value="1"/>
</dbReference>
<sequence length="457" mass="52706">MKKHFIIFNIIIIICFNSKAMTQNKFIERLEGIHPFFTKLNLSLQIKEIDQQKTTANQDWLVGVKTNFNNVNIDNNLNTISVDFLATKKIVSSGADITFKHSWRQQNKNTTTNIDTNNSKFSIDYVHPLLKNASGINDQLNTGLSSINIQISKLNIAEQKEAFILIQLKKFIDLAYTQERLIIDNQRLDLATQELTLIKQKFKMAVIDKVDVLLQEDAYHSAKQRQLQTQQYLNIIRYELSIILDINLYSVKAEFDLYKPYIINKDDLKQYLLANSRILKIADLNQDLLELQLKSDKSNSKAQFDLKLGIINENKNSYYTNSISNPSSSWSIGLDFSYPIGNIQAQSNIIKTQIMLAKAKEKKQEQLLNIYSKANVLKQKIKYLLEILELSKAQIKTAKARTVEERRRYNNANSQVSFVIAAQNNEQSANLNYIQVFKNYQESVLNFKEIIDQLSPS</sequence>
<dbReference type="InterPro" id="IPR010131">
    <property type="entry name" value="MdtP/NodT-like"/>
</dbReference>
<evidence type="ECO:0000313" key="2">
    <source>
        <dbReference type="Proteomes" id="UP000525329"/>
    </source>
</evidence>
<dbReference type="Proteomes" id="UP000525329">
    <property type="component" value="Unassembled WGS sequence"/>
</dbReference>
<dbReference type="SUPFAM" id="SSF56954">
    <property type="entry name" value="Outer membrane efflux proteins (OEP)"/>
    <property type="match status" value="1"/>
</dbReference>